<proteinExistence type="predicted"/>
<comment type="caution">
    <text evidence="1">The sequence shown here is derived from an EMBL/GenBank/DDBJ whole genome shotgun (WGS) entry which is preliminary data.</text>
</comment>
<sequence>MNEPLDPTRSVSPRDQVEALLGDLVHSEGTPSDPLGRAQVSGLRTVLCLLDAEEQPLTSGQRLARLRKARAHARTTTFLTAYLLNDATLPGSPDE</sequence>
<dbReference type="EMBL" id="AOPY01001539">
    <property type="protein sequence ID" value="EPJ36809.1"/>
    <property type="molecule type" value="Genomic_DNA"/>
</dbReference>
<protein>
    <submittedName>
        <fullName evidence="1">Uncharacterized protein</fullName>
    </submittedName>
</protein>
<dbReference type="RefSeq" id="WP_020275005.1">
    <property type="nucleotide sequence ID" value="NZ_KE354303.1"/>
</dbReference>
<dbReference type="AlphaFoldDB" id="S4NEL7"/>
<name>S4NEL7_9ACTN</name>
<accession>S4NEL7</accession>
<organism evidence="1 2">
    <name type="scientific">Streptomyces afghaniensis 772</name>
    <dbReference type="NCBI Taxonomy" id="1283301"/>
    <lineage>
        <taxon>Bacteria</taxon>
        <taxon>Bacillati</taxon>
        <taxon>Actinomycetota</taxon>
        <taxon>Actinomycetes</taxon>
        <taxon>Kitasatosporales</taxon>
        <taxon>Streptomycetaceae</taxon>
        <taxon>Streptomyces</taxon>
    </lineage>
</organism>
<keyword evidence="2" id="KW-1185">Reference proteome</keyword>
<evidence type="ECO:0000313" key="1">
    <source>
        <dbReference type="EMBL" id="EPJ36809.1"/>
    </source>
</evidence>
<evidence type="ECO:0000313" key="2">
    <source>
        <dbReference type="Proteomes" id="UP000015001"/>
    </source>
</evidence>
<dbReference type="HOGENOM" id="CLU_187747_0_0_11"/>
<gene>
    <name evidence="1" type="ORF">STAFG_6140</name>
</gene>
<dbReference type="PATRIC" id="fig|1283301.3.peg.6098"/>
<reference evidence="1 2" key="1">
    <citation type="submission" date="2013-02" db="EMBL/GenBank/DDBJ databases">
        <title>Draft Genome Sequence of Streptomyces afghaniensis, Which Produces Compounds of the Julimycin B-Complex.</title>
        <authorList>
            <person name="Gruening B.A."/>
            <person name="Praeg A."/>
            <person name="Erxleben A."/>
            <person name="Guenther S."/>
            <person name="Fiedler H.-P."/>
            <person name="Goodfellow M."/>
            <person name="Mueller M."/>
        </authorList>
    </citation>
    <scope>NUCLEOTIDE SEQUENCE [LARGE SCALE GENOMIC DNA]</scope>
    <source>
        <strain evidence="1 2">772</strain>
    </source>
</reference>
<dbReference type="Proteomes" id="UP000015001">
    <property type="component" value="Unassembled WGS sequence"/>
</dbReference>